<dbReference type="GeneID" id="6015612"/>
<keyword evidence="2" id="KW-1185">Reference proteome</keyword>
<name>A8P5S5_COPC7</name>
<dbReference type="SUPFAM" id="SSF51735">
    <property type="entry name" value="NAD(P)-binding Rossmann-fold domains"/>
    <property type="match status" value="1"/>
</dbReference>
<dbReference type="eggNOG" id="KOG1502">
    <property type="taxonomic scope" value="Eukaryota"/>
</dbReference>
<dbReference type="InterPro" id="IPR051783">
    <property type="entry name" value="NAD(P)-dependent_oxidoreduct"/>
</dbReference>
<dbReference type="RefSeq" id="XP_001839012.1">
    <property type="nucleotide sequence ID" value="XM_001838960.1"/>
</dbReference>
<dbReference type="GO" id="GO:0005737">
    <property type="term" value="C:cytoplasm"/>
    <property type="evidence" value="ECO:0007669"/>
    <property type="project" value="TreeGrafter"/>
</dbReference>
<dbReference type="InParanoid" id="A8P5S5"/>
<dbReference type="PANTHER" id="PTHR48079">
    <property type="entry name" value="PROTEIN YEEZ"/>
    <property type="match status" value="1"/>
</dbReference>
<gene>
    <name evidence="1" type="ORF">CC1G_11335</name>
</gene>
<dbReference type="Proteomes" id="UP000001861">
    <property type="component" value="Unassembled WGS sequence"/>
</dbReference>
<sequence length="322" mass="34794">MSKSTQILFTGATGYIGGSVLARLLNHPIASKSTITAIVRSPDKAGKLKQLGVNADADDLGAAKATLRGLKKRYEETKVPPTFIHTSGTGVLADDARGMQTTDIVYDDSDPDQIETLAPTQLHRNVDLELVQADKEGYVKTYIILPSTIYGIADHKLVQLGISNPHSIQIPSLIKASLGRGQAGMVGKGVNRWPNVHIDDVADLYVTLFDAIQSNHPSAGHGREGFYFGENGQHTLYQIGRAIGDAMVALGLSNSSEPTAFAEEELDKYLDGSYYLGSNSQCKANRSRAIGWKPKYMTQDMLDSIKPEVEALVKTGKKASFT</sequence>
<evidence type="ECO:0000313" key="1">
    <source>
        <dbReference type="EMBL" id="EAU82818.1"/>
    </source>
</evidence>
<organism evidence="1 2">
    <name type="scientific">Coprinopsis cinerea (strain Okayama-7 / 130 / ATCC MYA-4618 / FGSC 9003)</name>
    <name type="common">Inky cap fungus</name>
    <name type="synonym">Hormographiella aspergillata</name>
    <dbReference type="NCBI Taxonomy" id="240176"/>
    <lineage>
        <taxon>Eukaryota</taxon>
        <taxon>Fungi</taxon>
        <taxon>Dikarya</taxon>
        <taxon>Basidiomycota</taxon>
        <taxon>Agaricomycotina</taxon>
        <taxon>Agaricomycetes</taxon>
        <taxon>Agaricomycetidae</taxon>
        <taxon>Agaricales</taxon>
        <taxon>Agaricineae</taxon>
        <taxon>Psathyrellaceae</taxon>
        <taxon>Coprinopsis</taxon>
    </lineage>
</organism>
<evidence type="ECO:0000313" key="2">
    <source>
        <dbReference type="Proteomes" id="UP000001861"/>
    </source>
</evidence>
<dbReference type="InterPro" id="IPR036291">
    <property type="entry name" value="NAD(P)-bd_dom_sf"/>
</dbReference>
<dbReference type="FunCoup" id="A8P5S5">
    <property type="interactions" value="21"/>
</dbReference>
<dbReference type="EMBL" id="AACS02000011">
    <property type="protein sequence ID" value="EAU82818.1"/>
    <property type="molecule type" value="Genomic_DNA"/>
</dbReference>
<proteinExistence type="predicted"/>
<dbReference type="OrthoDB" id="10262413at2759"/>
<dbReference type="Gene3D" id="3.40.50.720">
    <property type="entry name" value="NAD(P)-binding Rossmann-like Domain"/>
    <property type="match status" value="2"/>
</dbReference>
<dbReference type="GO" id="GO:0004029">
    <property type="term" value="F:aldehyde dehydrogenase (NAD+) activity"/>
    <property type="evidence" value="ECO:0007669"/>
    <property type="project" value="TreeGrafter"/>
</dbReference>
<protein>
    <recommendedName>
        <fullName evidence="3">NAD(P)-binding domain-containing protein</fullName>
    </recommendedName>
</protein>
<dbReference type="PANTHER" id="PTHR48079:SF6">
    <property type="entry name" value="NAD(P)-BINDING DOMAIN-CONTAINING PROTEIN-RELATED"/>
    <property type="match status" value="1"/>
</dbReference>
<dbReference type="OMA" id="EWGYEMA"/>
<dbReference type="STRING" id="240176.A8P5S5"/>
<dbReference type="VEuPathDB" id="FungiDB:CC1G_11335"/>
<comment type="caution">
    <text evidence="1">The sequence shown here is derived from an EMBL/GenBank/DDBJ whole genome shotgun (WGS) entry which is preliminary data.</text>
</comment>
<reference evidence="1 2" key="1">
    <citation type="journal article" date="2010" name="Proc. Natl. Acad. Sci. U.S.A.">
        <title>Insights into evolution of multicellular fungi from the assembled chromosomes of the mushroom Coprinopsis cinerea (Coprinus cinereus).</title>
        <authorList>
            <person name="Stajich J.E."/>
            <person name="Wilke S.K."/>
            <person name="Ahren D."/>
            <person name="Au C.H."/>
            <person name="Birren B.W."/>
            <person name="Borodovsky M."/>
            <person name="Burns C."/>
            <person name="Canback B."/>
            <person name="Casselton L.A."/>
            <person name="Cheng C.K."/>
            <person name="Deng J."/>
            <person name="Dietrich F.S."/>
            <person name="Fargo D.C."/>
            <person name="Farman M.L."/>
            <person name="Gathman A.C."/>
            <person name="Goldberg J."/>
            <person name="Guigo R."/>
            <person name="Hoegger P.J."/>
            <person name="Hooker J.B."/>
            <person name="Huggins A."/>
            <person name="James T.Y."/>
            <person name="Kamada T."/>
            <person name="Kilaru S."/>
            <person name="Kodira C."/>
            <person name="Kues U."/>
            <person name="Kupfer D."/>
            <person name="Kwan H.S."/>
            <person name="Lomsadze A."/>
            <person name="Li W."/>
            <person name="Lilly W.W."/>
            <person name="Ma L.J."/>
            <person name="Mackey A.J."/>
            <person name="Manning G."/>
            <person name="Martin F."/>
            <person name="Muraguchi H."/>
            <person name="Natvig D.O."/>
            <person name="Palmerini H."/>
            <person name="Ramesh M.A."/>
            <person name="Rehmeyer C.J."/>
            <person name="Roe B.A."/>
            <person name="Shenoy N."/>
            <person name="Stanke M."/>
            <person name="Ter-Hovhannisyan V."/>
            <person name="Tunlid A."/>
            <person name="Velagapudi R."/>
            <person name="Vision T.J."/>
            <person name="Zeng Q."/>
            <person name="Zolan M.E."/>
            <person name="Pukkila P.J."/>
        </authorList>
    </citation>
    <scope>NUCLEOTIDE SEQUENCE [LARGE SCALE GENOMIC DNA]</scope>
    <source>
        <strain evidence="2">Okayama-7 / 130 / ATCC MYA-4618 / FGSC 9003</strain>
    </source>
</reference>
<dbReference type="AlphaFoldDB" id="A8P5S5"/>
<evidence type="ECO:0008006" key="3">
    <source>
        <dbReference type="Google" id="ProtNLM"/>
    </source>
</evidence>
<accession>A8P5S5</accession>
<dbReference type="KEGG" id="cci:CC1G_11335"/>